<dbReference type="KEGG" id="cre:CHLRE_03g202851v5"/>
<feature type="region of interest" description="Disordered" evidence="1">
    <location>
        <begin position="1303"/>
        <end position="1363"/>
    </location>
</feature>
<evidence type="ECO:0000256" key="1">
    <source>
        <dbReference type="SAM" id="MobiDB-lite"/>
    </source>
</evidence>
<dbReference type="RefSeq" id="XP_042926536.1">
    <property type="nucleotide sequence ID" value="XM_043061406.1"/>
</dbReference>
<accession>A0A2K3DZ95</accession>
<feature type="region of interest" description="Disordered" evidence="1">
    <location>
        <begin position="1"/>
        <end position="36"/>
    </location>
</feature>
<feature type="region of interest" description="Disordered" evidence="1">
    <location>
        <begin position="586"/>
        <end position="639"/>
    </location>
</feature>
<feature type="compositionally biased region" description="Gly residues" evidence="1">
    <location>
        <begin position="159"/>
        <end position="168"/>
    </location>
</feature>
<feature type="compositionally biased region" description="Low complexity" evidence="1">
    <location>
        <begin position="616"/>
        <end position="632"/>
    </location>
</feature>
<evidence type="ECO:0000313" key="3">
    <source>
        <dbReference type="Proteomes" id="UP000006906"/>
    </source>
</evidence>
<feature type="compositionally biased region" description="Polar residues" evidence="1">
    <location>
        <begin position="866"/>
        <end position="877"/>
    </location>
</feature>
<name>A0A2K3DZ95_CHLRE</name>
<feature type="region of interest" description="Disordered" evidence="1">
    <location>
        <begin position="1216"/>
        <end position="1263"/>
    </location>
</feature>
<feature type="compositionally biased region" description="Basic and acidic residues" evidence="1">
    <location>
        <begin position="1066"/>
        <end position="1081"/>
    </location>
</feature>
<feature type="region of interest" description="Disordered" evidence="1">
    <location>
        <begin position="126"/>
        <end position="174"/>
    </location>
</feature>
<feature type="compositionally biased region" description="Gly residues" evidence="1">
    <location>
        <begin position="1082"/>
        <end position="1100"/>
    </location>
</feature>
<dbReference type="PaxDb" id="3055-EDP03233"/>
<dbReference type="InParanoid" id="A0A2K3DZ95"/>
<gene>
    <name evidence="2" type="ORF">CHLRE_03g202851v5</name>
</gene>
<organism evidence="2 3">
    <name type="scientific">Chlamydomonas reinhardtii</name>
    <name type="common">Chlamydomonas smithii</name>
    <dbReference type="NCBI Taxonomy" id="3055"/>
    <lineage>
        <taxon>Eukaryota</taxon>
        <taxon>Viridiplantae</taxon>
        <taxon>Chlorophyta</taxon>
        <taxon>core chlorophytes</taxon>
        <taxon>Chlorophyceae</taxon>
        <taxon>CS clade</taxon>
        <taxon>Chlamydomonadales</taxon>
        <taxon>Chlamydomonadaceae</taxon>
        <taxon>Chlamydomonas</taxon>
    </lineage>
</organism>
<dbReference type="GeneID" id="66053011"/>
<dbReference type="EMBL" id="CM008964">
    <property type="protein sequence ID" value="PNW85851.1"/>
    <property type="molecule type" value="Genomic_DNA"/>
</dbReference>
<proteinExistence type="predicted"/>
<dbReference type="Gramene" id="PNW85851">
    <property type="protein sequence ID" value="PNW85851"/>
    <property type="gene ID" value="CHLRE_03g202851v5"/>
</dbReference>
<feature type="compositionally biased region" description="Polar residues" evidence="1">
    <location>
        <begin position="1"/>
        <end position="12"/>
    </location>
</feature>
<feature type="region of interest" description="Disordered" evidence="1">
    <location>
        <begin position="866"/>
        <end position="909"/>
    </location>
</feature>
<feature type="compositionally biased region" description="Low complexity" evidence="1">
    <location>
        <begin position="1036"/>
        <end position="1058"/>
    </location>
</feature>
<feature type="compositionally biased region" description="Low complexity" evidence="1">
    <location>
        <begin position="144"/>
        <end position="158"/>
    </location>
</feature>
<feature type="compositionally biased region" description="Low complexity" evidence="1">
    <location>
        <begin position="1227"/>
        <end position="1251"/>
    </location>
</feature>
<reference evidence="2 3" key="1">
    <citation type="journal article" date="2007" name="Science">
        <title>The Chlamydomonas genome reveals the evolution of key animal and plant functions.</title>
        <authorList>
            <person name="Merchant S.S."/>
            <person name="Prochnik S.E."/>
            <person name="Vallon O."/>
            <person name="Harris E.H."/>
            <person name="Karpowicz S.J."/>
            <person name="Witman G.B."/>
            <person name="Terry A."/>
            <person name="Salamov A."/>
            <person name="Fritz-Laylin L.K."/>
            <person name="Marechal-Drouard L."/>
            <person name="Marshall W.F."/>
            <person name="Qu L.H."/>
            <person name="Nelson D.R."/>
            <person name="Sanderfoot A.A."/>
            <person name="Spalding M.H."/>
            <person name="Kapitonov V.V."/>
            <person name="Ren Q."/>
            <person name="Ferris P."/>
            <person name="Lindquist E."/>
            <person name="Shapiro H."/>
            <person name="Lucas S.M."/>
            <person name="Grimwood J."/>
            <person name="Schmutz J."/>
            <person name="Cardol P."/>
            <person name="Cerutti H."/>
            <person name="Chanfreau G."/>
            <person name="Chen C.L."/>
            <person name="Cognat V."/>
            <person name="Croft M.T."/>
            <person name="Dent R."/>
            <person name="Dutcher S."/>
            <person name="Fernandez E."/>
            <person name="Fukuzawa H."/>
            <person name="Gonzalez-Ballester D."/>
            <person name="Gonzalez-Halphen D."/>
            <person name="Hallmann A."/>
            <person name="Hanikenne M."/>
            <person name="Hippler M."/>
            <person name="Inwood W."/>
            <person name="Jabbari K."/>
            <person name="Kalanon M."/>
            <person name="Kuras R."/>
            <person name="Lefebvre P.A."/>
            <person name="Lemaire S.D."/>
            <person name="Lobanov A.V."/>
            <person name="Lohr M."/>
            <person name="Manuell A."/>
            <person name="Meier I."/>
            <person name="Mets L."/>
            <person name="Mittag M."/>
            <person name="Mittelmeier T."/>
            <person name="Moroney J.V."/>
            <person name="Moseley J."/>
            <person name="Napoli C."/>
            <person name="Nedelcu A.M."/>
            <person name="Niyogi K."/>
            <person name="Novoselov S.V."/>
            <person name="Paulsen I.T."/>
            <person name="Pazour G."/>
            <person name="Purton S."/>
            <person name="Ral J.P."/>
            <person name="Riano-Pachon D.M."/>
            <person name="Riekhof W."/>
            <person name="Rymarquis L."/>
            <person name="Schroda M."/>
            <person name="Stern D."/>
            <person name="Umen J."/>
            <person name="Willows R."/>
            <person name="Wilson N."/>
            <person name="Zimmer S.L."/>
            <person name="Allmer J."/>
            <person name="Balk J."/>
            <person name="Bisova K."/>
            <person name="Chen C.J."/>
            <person name="Elias M."/>
            <person name="Gendler K."/>
            <person name="Hauser C."/>
            <person name="Lamb M.R."/>
            <person name="Ledford H."/>
            <person name="Long J.C."/>
            <person name="Minagawa J."/>
            <person name="Page M.D."/>
            <person name="Pan J."/>
            <person name="Pootakham W."/>
            <person name="Roje S."/>
            <person name="Rose A."/>
            <person name="Stahlberg E."/>
            <person name="Terauchi A.M."/>
            <person name="Yang P."/>
            <person name="Ball S."/>
            <person name="Bowler C."/>
            <person name="Dieckmann C.L."/>
            <person name="Gladyshev V.N."/>
            <person name="Green P."/>
            <person name="Jorgensen R."/>
            <person name="Mayfield S."/>
            <person name="Mueller-Roeber B."/>
            <person name="Rajamani S."/>
            <person name="Sayre R.T."/>
            <person name="Brokstein P."/>
            <person name="Dubchak I."/>
            <person name="Goodstein D."/>
            <person name="Hornick L."/>
            <person name="Huang Y.W."/>
            <person name="Jhaveri J."/>
            <person name="Luo Y."/>
            <person name="Martinez D."/>
            <person name="Ngau W.C."/>
            <person name="Otillar B."/>
            <person name="Poliakov A."/>
            <person name="Porter A."/>
            <person name="Szajkowski L."/>
            <person name="Werner G."/>
            <person name="Zhou K."/>
            <person name="Grigoriev I.V."/>
            <person name="Rokhsar D.S."/>
            <person name="Grossman A.R."/>
        </authorList>
    </citation>
    <scope>NUCLEOTIDE SEQUENCE [LARGE SCALE GENOMIC DNA]</scope>
    <source>
        <strain evidence="3">CC-503</strain>
    </source>
</reference>
<feature type="compositionally biased region" description="Gly residues" evidence="1">
    <location>
        <begin position="1305"/>
        <end position="1328"/>
    </location>
</feature>
<sequence>MAALGTATNATHAASEGPQQQQPQQPASQYAWGGGGGWQAAGGGRLDLAPAAPCEVGAVPAASAGAVACGAPPRAAAAAAAGPAVEEASSSSSGVYVDGLAMSGCRSVQASSRTAAAHATALRRLHPTAMLLPQRGRSRQHEPAGSSSINSSNSSSSAAGGGGGGGTGSMLATRPPAKRLPWAHLAQREAAEAWAAEDALAAADAEAAASAALRDAKAAAACVIRAAARGAVYVTPSGSTGALGNVSNVRNWPQPLGPIRAVRAGARPSHHSQHAPRPLQVLDVTNDGSGGLRLNHMQLPGNLQQGQVREQETVPTLPLPLLPPQPPQGLPESVAAAGPMTAAPSAIVAAAAADDPAAGASGGGADTLTWLPPQIRHPYEAMLAAEAALRGVLAAAPPQRSAIALLIGSMALSGNIAHVTAALHEAESDADTSGWQQQLRAVVEPGLALALHCCHEAGVVAEAEVFATVTCSMPHLWHEPQISHPTAAALPAEVEARRLTLNAVMARVQDLGRAAQAEGPEFDNRTAHELRQAVGHMAAVETALAEAAVQHGVAGDNGLNNIVAMSVVLSYAAGDLLCARQVGFPGTSSSSSSAGQQPPAGVQGPRRRHQEAPHESVAVSAAAAAAADDPGAGASGGGADTLTWLPPQLRHPYEAMLAATAVLRGVLAAAPLEHSAIALLVPARRLAGAVDTVTMALHESKSDAAASGWQQARACVERALWAAGVLHRDAMAIAEADIMDMAQVCKQPRLLLERHASRAAANAAGAARLPAEVEARRRDHDALLDKVQELLTAPSASAMGLGLGDRSAADELRQAVGHMVAAETALAEAAVQHGVAGDSGLNNIVAISVFLTQIAKDLLLTEQSGFRGTSSRTSAGQQPPAGVQGPRRRRQEGAAGRGGGAAATAAAAATYPPEVQRRYWDMDAAASRLDAAAAAAETARVGDALEGAAREALRAVDALRAAAAAHGLAQDVGLERDAGTVEVFSLALLDWLRVTDQLPTRANGRGGGGVRQSGGRRVSCGVAAAGSLAPADQQQRRSSLFARPARAPRAVASPPALVGAAAQPGAHRENEVGRAARDDGRGTGGGVRAGGDTGTGGGGAALAAERPQPPVPCPPTRQSWMPSILDAANAAAAFLGGGGGGGGAGGGAGSAGWDDMVDADESMPDYGPYAVLPPPAASAAASVAAAAVATAVAAAVACGVDDDLSQPVTHWRELAHGLMPSPPSSPPSRSLSLPSSSPSSPPSASASPLHSRPGDIGWHGAGEPRLRVAGGAASSADISACTAVNAAAAMEVAVAGHNVEQEGASAGGGGGGRGWGQAGRGRGGGGGLQLLLGPRSPDSAWGGNSKGGWAEHAEDAEAADDRA</sequence>
<feature type="compositionally biased region" description="Basic and acidic residues" evidence="1">
    <location>
        <begin position="1349"/>
        <end position="1363"/>
    </location>
</feature>
<evidence type="ECO:0000313" key="2">
    <source>
        <dbReference type="EMBL" id="PNW85851.1"/>
    </source>
</evidence>
<feature type="region of interest" description="Disordered" evidence="1">
    <location>
        <begin position="1025"/>
        <end position="1114"/>
    </location>
</feature>
<keyword evidence="3" id="KW-1185">Reference proteome</keyword>
<protein>
    <submittedName>
        <fullName evidence="2">Uncharacterized protein</fullName>
    </submittedName>
</protein>
<dbReference type="Proteomes" id="UP000006906">
    <property type="component" value="Chromosome 3"/>
</dbReference>